<protein>
    <submittedName>
        <fullName evidence="3">Uncharacterized protein</fullName>
    </submittedName>
</protein>
<reference evidence="3 4" key="1">
    <citation type="submission" date="2017-04" db="EMBL/GenBank/DDBJ databases">
        <authorList>
            <person name="Afonso C.L."/>
            <person name="Miller P.J."/>
            <person name="Scott M.A."/>
            <person name="Spackman E."/>
            <person name="Goraichik I."/>
            <person name="Dimitrov K.M."/>
            <person name="Suarez D.L."/>
            <person name="Swayne D.E."/>
        </authorList>
    </citation>
    <scope>NUCLEOTIDE SEQUENCE [LARGE SCALE GENOMIC DNA]</scope>
    <source>
        <strain evidence="3 4">A2P</strain>
    </source>
</reference>
<feature type="compositionally biased region" description="Low complexity" evidence="1">
    <location>
        <begin position="26"/>
        <end position="48"/>
    </location>
</feature>
<name>A0A1X7GXS2_9PROT</name>
<feature type="compositionally biased region" description="Low complexity" evidence="1">
    <location>
        <begin position="94"/>
        <end position="103"/>
    </location>
</feature>
<dbReference type="Proteomes" id="UP000192936">
    <property type="component" value="Unassembled WGS sequence"/>
</dbReference>
<feature type="signal peptide" evidence="2">
    <location>
        <begin position="1"/>
        <end position="25"/>
    </location>
</feature>
<proteinExistence type="predicted"/>
<feature type="chain" id="PRO_5012824016" evidence="2">
    <location>
        <begin position="26"/>
        <end position="103"/>
    </location>
</feature>
<evidence type="ECO:0000313" key="4">
    <source>
        <dbReference type="Proteomes" id="UP000192936"/>
    </source>
</evidence>
<feature type="compositionally biased region" description="Gly residues" evidence="1">
    <location>
        <begin position="81"/>
        <end position="93"/>
    </location>
</feature>
<gene>
    <name evidence="3" type="ORF">SAMN02982917_4563</name>
</gene>
<sequence length="103" mass="9681">MRSKFLIVALPALLLGLAACDDQNAQNSNAANQTSPTTSSGSSTESTTVPPPSTGVPVQGGTSGNSMNETSGATRTVPGGSTAGGSAGGGASTGGSPTPSGSQ</sequence>
<dbReference type="RefSeq" id="WP_085089448.1">
    <property type="nucleotide sequence ID" value="NZ_FXAK01000007.1"/>
</dbReference>
<organism evidence="3 4">
    <name type="scientific">Azospirillum oryzae</name>
    <dbReference type="NCBI Taxonomy" id="286727"/>
    <lineage>
        <taxon>Bacteria</taxon>
        <taxon>Pseudomonadati</taxon>
        <taxon>Pseudomonadota</taxon>
        <taxon>Alphaproteobacteria</taxon>
        <taxon>Rhodospirillales</taxon>
        <taxon>Azospirillaceae</taxon>
        <taxon>Azospirillum</taxon>
    </lineage>
</organism>
<evidence type="ECO:0000256" key="2">
    <source>
        <dbReference type="SAM" id="SignalP"/>
    </source>
</evidence>
<feature type="compositionally biased region" description="Polar residues" evidence="1">
    <location>
        <begin position="64"/>
        <end position="74"/>
    </location>
</feature>
<evidence type="ECO:0000256" key="1">
    <source>
        <dbReference type="SAM" id="MobiDB-lite"/>
    </source>
</evidence>
<dbReference type="PROSITE" id="PS51257">
    <property type="entry name" value="PROKAR_LIPOPROTEIN"/>
    <property type="match status" value="1"/>
</dbReference>
<accession>A0A1X7GXS2</accession>
<feature type="region of interest" description="Disordered" evidence="1">
    <location>
        <begin position="26"/>
        <end position="103"/>
    </location>
</feature>
<evidence type="ECO:0000313" key="3">
    <source>
        <dbReference type="EMBL" id="SMF76202.1"/>
    </source>
</evidence>
<dbReference type="EMBL" id="FXAK01000007">
    <property type="protein sequence ID" value="SMF76202.1"/>
    <property type="molecule type" value="Genomic_DNA"/>
</dbReference>
<dbReference type="AlphaFoldDB" id="A0A1X7GXS2"/>
<keyword evidence="2" id="KW-0732">Signal</keyword>